<keyword evidence="2" id="KW-1185">Reference proteome</keyword>
<evidence type="ECO:0000313" key="1">
    <source>
        <dbReference type="EMBL" id="NDY57735.1"/>
    </source>
</evidence>
<dbReference type="AlphaFoldDB" id="A0A7K3NPK8"/>
<gene>
    <name evidence="1" type="ORF">G3N56_13440</name>
</gene>
<name>A0A7K3NPK8_9BACT</name>
<dbReference type="Gene3D" id="1.10.238.160">
    <property type="match status" value="1"/>
</dbReference>
<dbReference type="InterPro" id="IPR010260">
    <property type="entry name" value="AlpA"/>
</dbReference>
<dbReference type="EMBL" id="JAAGRQ010000059">
    <property type="protein sequence ID" value="NDY57735.1"/>
    <property type="molecule type" value="Genomic_DNA"/>
</dbReference>
<proteinExistence type="predicted"/>
<dbReference type="Pfam" id="PF05930">
    <property type="entry name" value="Phage_AlpA"/>
    <property type="match status" value="1"/>
</dbReference>
<dbReference type="RefSeq" id="WP_163302817.1">
    <property type="nucleotide sequence ID" value="NZ_JAAGRQ010000059.1"/>
</dbReference>
<organism evidence="1 2">
    <name type="scientific">Desulfolutivibrio sulfodismutans</name>
    <dbReference type="NCBI Taxonomy" id="63561"/>
    <lineage>
        <taxon>Bacteria</taxon>
        <taxon>Pseudomonadati</taxon>
        <taxon>Thermodesulfobacteriota</taxon>
        <taxon>Desulfovibrionia</taxon>
        <taxon>Desulfovibrionales</taxon>
        <taxon>Desulfovibrionaceae</taxon>
        <taxon>Desulfolutivibrio</taxon>
    </lineage>
</organism>
<evidence type="ECO:0000313" key="2">
    <source>
        <dbReference type="Proteomes" id="UP000469724"/>
    </source>
</evidence>
<accession>A0A7K3NPK8</accession>
<protein>
    <submittedName>
        <fullName evidence="1">AlpA family phage regulatory protein</fullName>
    </submittedName>
</protein>
<sequence>MQPDHHKPERLLRLPAVLARIPYKRSRFLALVREGVFPRPVKLGPRAVAWPESQIDAVMERIPCLHLSPLRVIATFCRECFVGPAGACTVKSCVFWPYRRGTIPDGSSRELVKVIKEYCAGCLPEENPVGCSAGGEYRGLAPCPCWPFRMGRNPYIGPEVRENRRQYALGQLNLLGSQALCAPRIDATPPA</sequence>
<comment type="caution">
    <text evidence="1">The sequence shown here is derived from an EMBL/GenBank/DDBJ whole genome shotgun (WGS) entry which is preliminary data.</text>
</comment>
<dbReference type="Proteomes" id="UP000469724">
    <property type="component" value="Unassembled WGS sequence"/>
</dbReference>
<reference evidence="1 2" key="1">
    <citation type="submission" date="2020-02" db="EMBL/GenBank/DDBJ databases">
        <title>Comparative genomics of sulfur disproportionating microorganisms.</title>
        <authorList>
            <person name="Ward L.M."/>
            <person name="Bertran E."/>
            <person name="Johnston D.T."/>
        </authorList>
    </citation>
    <scope>NUCLEOTIDE SEQUENCE [LARGE SCALE GENOMIC DNA]</scope>
    <source>
        <strain evidence="1 2">DSM 3696</strain>
    </source>
</reference>